<keyword evidence="1" id="KW-0472">Membrane</keyword>
<dbReference type="Proteomes" id="UP000247409">
    <property type="component" value="Unassembled WGS sequence"/>
</dbReference>
<keyword evidence="1" id="KW-1133">Transmembrane helix</keyword>
<sequence length="329" mass="38089">MKIAALSDKWYIVIPAYVAAFMPWTAFSTKDFISDKWKTVRRTRTDGYINLLCSIIPAIYILFYATTQYTANDWQEGSAAIAALLFALLHGARSAWGLWQLYVFRTWCAESIDALEAMGITFIFSDKERRHRVEKNCRSAREMSDEMLVNDSIVDNQIIHGDTVCHVQYGDAIQLRTQRMPDTFTWLGVVHLMWEWFLFLAKTIFCVGVMLCDSLRFSVGIGPAGKLRQVPNRPAEVWINWAIVFAAQGLRAWMSEFSVLANPRDRKEHDESRKGLKEWEKRASYFASEVLSTCIMQLWPELQGEKKRMEPMLWSGWDETSTMYTPEEL</sequence>
<feature type="transmembrane region" description="Helical" evidence="1">
    <location>
        <begin position="184"/>
        <end position="211"/>
    </location>
</feature>
<proteinExistence type="predicted"/>
<evidence type="ECO:0000256" key="1">
    <source>
        <dbReference type="SAM" id="Phobius"/>
    </source>
</evidence>
<organism evidence="2 3">
    <name type="scientific">Gracilariopsis chorda</name>
    <dbReference type="NCBI Taxonomy" id="448386"/>
    <lineage>
        <taxon>Eukaryota</taxon>
        <taxon>Rhodophyta</taxon>
        <taxon>Florideophyceae</taxon>
        <taxon>Rhodymeniophycidae</taxon>
        <taxon>Gracilariales</taxon>
        <taxon>Gracilariaceae</taxon>
        <taxon>Gracilariopsis</taxon>
    </lineage>
</organism>
<name>A0A2V3IIK8_9FLOR</name>
<dbReference type="OrthoDB" id="5631at2759"/>
<evidence type="ECO:0000313" key="3">
    <source>
        <dbReference type="Proteomes" id="UP000247409"/>
    </source>
</evidence>
<feature type="transmembrane region" description="Helical" evidence="1">
    <location>
        <begin position="77"/>
        <end position="96"/>
    </location>
</feature>
<keyword evidence="1" id="KW-0812">Transmembrane</keyword>
<accession>A0A2V3IIK8</accession>
<feature type="transmembrane region" description="Helical" evidence="1">
    <location>
        <begin position="47"/>
        <end position="65"/>
    </location>
</feature>
<comment type="caution">
    <text evidence="2">The sequence shown here is derived from an EMBL/GenBank/DDBJ whole genome shotgun (WGS) entry which is preliminary data.</text>
</comment>
<reference evidence="2 3" key="1">
    <citation type="journal article" date="2018" name="Mol. Biol. Evol.">
        <title>Analysis of the draft genome of the red seaweed Gracilariopsis chorda provides insights into genome size evolution in Rhodophyta.</title>
        <authorList>
            <person name="Lee J."/>
            <person name="Yang E.C."/>
            <person name="Graf L."/>
            <person name="Yang J.H."/>
            <person name="Qiu H."/>
            <person name="Zel Zion U."/>
            <person name="Chan C.X."/>
            <person name="Stephens T.G."/>
            <person name="Weber A.P.M."/>
            <person name="Boo G.H."/>
            <person name="Boo S.M."/>
            <person name="Kim K.M."/>
            <person name="Shin Y."/>
            <person name="Jung M."/>
            <person name="Lee S.J."/>
            <person name="Yim H.S."/>
            <person name="Lee J.H."/>
            <person name="Bhattacharya D."/>
            <person name="Yoon H.S."/>
        </authorList>
    </citation>
    <scope>NUCLEOTIDE SEQUENCE [LARGE SCALE GENOMIC DNA]</scope>
    <source>
        <strain evidence="2 3">SKKU-2015</strain>
        <tissue evidence="2">Whole body</tissue>
    </source>
</reference>
<feature type="transmembrane region" description="Helical" evidence="1">
    <location>
        <begin position="10"/>
        <end position="27"/>
    </location>
</feature>
<dbReference type="EMBL" id="NBIV01000185">
    <property type="protein sequence ID" value="PXF41917.1"/>
    <property type="molecule type" value="Genomic_DNA"/>
</dbReference>
<evidence type="ECO:0000313" key="2">
    <source>
        <dbReference type="EMBL" id="PXF41917.1"/>
    </source>
</evidence>
<dbReference type="AlphaFoldDB" id="A0A2V3IIK8"/>
<keyword evidence="3" id="KW-1185">Reference proteome</keyword>
<protein>
    <submittedName>
        <fullName evidence="2">Uncharacterized protein</fullName>
    </submittedName>
</protein>
<gene>
    <name evidence="2" type="ORF">BWQ96_08369</name>
</gene>